<dbReference type="EMBL" id="AQHR01000041">
    <property type="protein sequence ID" value="EON78095.1"/>
    <property type="molecule type" value="Genomic_DNA"/>
</dbReference>
<accession>R7ZVF2</accession>
<keyword evidence="2" id="KW-0378">Hydrolase</keyword>
<reference evidence="2 3" key="1">
    <citation type="submission" date="2013-02" db="EMBL/GenBank/DDBJ databases">
        <title>A novel strain isolated from Lonar lake, Maharashtra, India.</title>
        <authorList>
            <person name="Singh A."/>
        </authorList>
    </citation>
    <scope>NUCLEOTIDE SEQUENCE [LARGE SCALE GENOMIC DNA]</scope>
    <source>
        <strain evidence="2 3">AK24</strain>
    </source>
</reference>
<name>R7ZVF2_9BACT</name>
<gene>
    <name evidence="2" type="ORF">ADIS_1292</name>
</gene>
<keyword evidence="3" id="KW-1185">Reference proteome</keyword>
<dbReference type="PANTHER" id="PTHR46211">
    <property type="entry name" value="GLYCEROPHOSPHORYL DIESTER PHOSPHODIESTERASE"/>
    <property type="match status" value="1"/>
</dbReference>
<dbReference type="Gene3D" id="3.20.20.190">
    <property type="entry name" value="Phosphatidylinositol (PI) phosphodiesterase"/>
    <property type="match status" value="1"/>
</dbReference>
<dbReference type="STRING" id="1232681.ADIS_1292"/>
<comment type="caution">
    <text evidence="2">The sequence shown here is derived from an EMBL/GenBank/DDBJ whole genome shotgun (WGS) entry which is preliminary data.</text>
</comment>
<dbReference type="GO" id="GO:0006629">
    <property type="term" value="P:lipid metabolic process"/>
    <property type="evidence" value="ECO:0007669"/>
    <property type="project" value="InterPro"/>
</dbReference>
<organism evidence="2 3">
    <name type="scientific">Lunatimonas lonarensis</name>
    <dbReference type="NCBI Taxonomy" id="1232681"/>
    <lineage>
        <taxon>Bacteria</taxon>
        <taxon>Pseudomonadati</taxon>
        <taxon>Bacteroidota</taxon>
        <taxon>Cytophagia</taxon>
        <taxon>Cytophagales</taxon>
        <taxon>Cyclobacteriaceae</taxon>
    </lineage>
</organism>
<dbReference type="RefSeq" id="WP_010853436.1">
    <property type="nucleotide sequence ID" value="NZ_AQHR01000041.1"/>
</dbReference>
<dbReference type="SUPFAM" id="SSF51695">
    <property type="entry name" value="PLC-like phosphodiesterases"/>
    <property type="match status" value="1"/>
</dbReference>
<evidence type="ECO:0000313" key="3">
    <source>
        <dbReference type="Proteomes" id="UP000013909"/>
    </source>
</evidence>
<dbReference type="PROSITE" id="PS51257">
    <property type="entry name" value="PROKAR_LIPOPROTEIN"/>
    <property type="match status" value="1"/>
</dbReference>
<dbReference type="Pfam" id="PF03009">
    <property type="entry name" value="GDPD"/>
    <property type="match status" value="1"/>
</dbReference>
<protein>
    <submittedName>
        <fullName evidence="2">Glycerophosphoryl diester phosphodiesterase</fullName>
        <ecNumber evidence="2">3.1.4.46</ecNumber>
    </submittedName>
</protein>
<dbReference type="AlphaFoldDB" id="R7ZVF2"/>
<proteinExistence type="predicted"/>
<dbReference type="EC" id="3.1.4.46" evidence="2"/>
<dbReference type="GO" id="GO:0008889">
    <property type="term" value="F:glycerophosphodiester phosphodiesterase activity"/>
    <property type="evidence" value="ECO:0007669"/>
    <property type="project" value="UniProtKB-EC"/>
</dbReference>
<dbReference type="InterPro" id="IPR017946">
    <property type="entry name" value="PLC-like_Pdiesterase_TIM-brl"/>
</dbReference>
<dbReference type="OrthoDB" id="384721at2"/>
<dbReference type="PANTHER" id="PTHR46211:SF1">
    <property type="entry name" value="GLYCEROPHOSPHODIESTER PHOSPHODIESTERASE, CYTOPLASMIC"/>
    <property type="match status" value="1"/>
</dbReference>
<evidence type="ECO:0000259" key="1">
    <source>
        <dbReference type="PROSITE" id="PS51704"/>
    </source>
</evidence>
<sequence>MKFRSFLITLITVALMSCQNEQDTFLQNKVIAHRGAWKTMGLPQNSIASLEEAFRIGCMGSEFDVWMTKDGVLVLNHDADYEGLVIEEATYQEVLSLRLPNGERLPTVEEYLRRGMQQSKTKLIMEVKPTRLGDERGREIAAKVIETVKAMGAEKWVEYITFDKNIGSELIRLDPTALVAYLTGEKSPQELKQEGYAGFDYNLKVLREKPQWIKEAQDLGLTVNVWTVNKEEDMRWLLEQGVDFITTDEPELLLQLVNE</sequence>
<feature type="domain" description="GP-PDE" evidence="1">
    <location>
        <begin position="28"/>
        <end position="257"/>
    </location>
</feature>
<evidence type="ECO:0000313" key="2">
    <source>
        <dbReference type="EMBL" id="EON78095.1"/>
    </source>
</evidence>
<dbReference type="Proteomes" id="UP000013909">
    <property type="component" value="Unassembled WGS sequence"/>
</dbReference>
<dbReference type="PATRIC" id="fig|1288963.3.peg.1288"/>
<dbReference type="InterPro" id="IPR030395">
    <property type="entry name" value="GP_PDE_dom"/>
</dbReference>
<dbReference type="PROSITE" id="PS51704">
    <property type="entry name" value="GP_PDE"/>
    <property type="match status" value="1"/>
</dbReference>